<keyword evidence="2" id="KW-1185">Reference proteome</keyword>
<dbReference type="AlphaFoldDB" id="A0A1W2H6H6"/>
<dbReference type="PROSITE" id="PS51257">
    <property type="entry name" value="PROKAR_LIPOPROTEIN"/>
    <property type="match status" value="1"/>
</dbReference>
<evidence type="ECO:0000313" key="2">
    <source>
        <dbReference type="Proteomes" id="UP000192333"/>
    </source>
</evidence>
<sequence>MMIDKPKLKRRIFKIQALIALFLILGISCQKNESSQKAIVEKSGETSQLSMQDLASIIPITREQLKNWIPKQIGEYKITKTVIGYKESVDMSAIKGTYSHQSDPSKQVVMEVLDGAGPVAAVLLSGSIQKLNLDFEELKADGYSRIYNKNGHRVWEVENTREEISELEFIHEGRFLVSLKGQHLRNEELWTFADYLDFKALK</sequence>
<accession>A0A1W2H6H6</accession>
<dbReference type="Proteomes" id="UP000192333">
    <property type="component" value="Chromosome I"/>
</dbReference>
<reference evidence="2" key="1">
    <citation type="submission" date="2017-04" db="EMBL/GenBank/DDBJ databases">
        <authorList>
            <person name="Varghese N."/>
            <person name="Submissions S."/>
        </authorList>
    </citation>
    <scope>NUCLEOTIDE SEQUENCE [LARGE SCALE GENOMIC DNA]</scope>
    <source>
        <strain evidence="2">DSM 16537</strain>
    </source>
</reference>
<evidence type="ECO:0000313" key="1">
    <source>
        <dbReference type="EMBL" id="SMD44228.1"/>
    </source>
</evidence>
<organism evidence="1 2">
    <name type="scientific">Aquiflexum balticum DSM 16537</name>
    <dbReference type="NCBI Taxonomy" id="758820"/>
    <lineage>
        <taxon>Bacteria</taxon>
        <taxon>Pseudomonadati</taxon>
        <taxon>Bacteroidota</taxon>
        <taxon>Cytophagia</taxon>
        <taxon>Cytophagales</taxon>
        <taxon>Cyclobacteriaceae</taxon>
        <taxon>Aquiflexum</taxon>
    </lineage>
</organism>
<dbReference type="OrthoDB" id="821912at2"/>
<name>A0A1W2H6H6_9BACT</name>
<proteinExistence type="predicted"/>
<protein>
    <submittedName>
        <fullName evidence="1">Uncharacterized protein</fullName>
    </submittedName>
</protein>
<gene>
    <name evidence="1" type="ORF">SAMN00777080_2848</name>
</gene>
<dbReference type="STRING" id="758820.SAMN00777080_2848"/>
<dbReference type="RefSeq" id="WP_084121032.1">
    <property type="nucleotide sequence ID" value="NZ_LT838813.1"/>
</dbReference>
<dbReference type="EMBL" id="LT838813">
    <property type="protein sequence ID" value="SMD44228.1"/>
    <property type="molecule type" value="Genomic_DNA"/>
</dbReference>